<dbReference type="OMA" id="SACHLAD"/>
<dbReference type="GeneID" id="9677963"/>
<feature type="transmembrane region" description="Helical" evidence="6">
    <location>
        <begin position="396"/>
        <end position="415"/>
    </location>
</feature>
<dbReference type="EMBL" id="GG698968">
    <property type="protein sequence ID" value="EEU34435.1"/>
    <property type="molecule type" value="Genomic_DNA"/>
</dbReference>
<dbReference type="PANTHER" id="PTHR43394:SF1">
    <property type="entry name" value="ATP-BINDING CASSETTE SUB-FAMILY B MEMBER 10, MITOCHONDRIAL"/>
    <property type="match status" value="1"/>
</dbReference>
<feature type="region of interest" description="Disordered" evidence="5">
    <location>
        <begin position="1"/>
        <end position="21"/>
    </location>
</feature>
<dbReference type="InterPro" id="IPR011527">
    <property type="entry name" value="ABC1_TM_dom"/>
</dbReference>
<reference evidence="9 10" key="1">
    <citation type="journal article" date="2009" name="PLoS Genet.">
        <title>The genome of Nectria haematococca: contribution of supernumerary chromosomes to gene expansion.</title>
        <authorList>
            <person name="Coleman J.J."/>
            <person name="Rounsley S.D."/>
            <person name="Rodriguez-Carres M."/>
            <person name="Kuo A."/>
            <person name="Wasmann C.C."/>
            <person name="Grimwood J."/>
            <person name="Schmutz J."/>
            <person name="Taga M."/>
            <person name="White G.J."/>
            <person name="Zhou S."/>
            <person name="Schwartz D.C."/>
            <person name="Freitag M."/>
            <person name="Ma L.J."/>
            <person name="Danchin E.G."/>
            <person name="Henrissat B."/>
            <person name="Coutinho P.M."/>
            <person name="Nelson D.R."/>
            <person name="Straney D."/>
            <person name="Napoli C.A."/>
            <person name="Barker B.M."/>
            <person name="Gribskov M."/>
            <person name="Rep M."/>
            <person name="Kroken S."/>
            <person name="Molnar I."/>
            <person name="Rensing C."/>
            <person name="Kennell J.C."/>
            <person name="Zamora J."/>
            <person name="Farman M.L."/>
            <person name="Selker E.U."/>
            <person name="Salamov A."/>
            <person name="Shapiro H."/>
            <person name="Pangilinan J."/>
            <person name="Lindquist E."/>
            <person name="Lamers C."/>
            <person name="Grigoriev I.V."/>
            <person name="Geiser D.M."/>
            <person name="Covert S.F."/>
            <person name="Temporini E."/>
            <person name="Vanetten H.D."/>
        </authorList>
    </citation>
    <scope>NUCLEOTIDE SEQUENCE [LARGE SCALE GENOMIC DNA]</scope>
    <source>
        <strain evidence="10">ATCC MYA-4622 / CBS 123669 / FGSC 9596 / NRRL 45880 / 77-13-4</strain>
    </source>
</reference>
<dbReference type="Pfam" id="PF00005">
    <property type="entry name" value="ABC_tran"/>
    <property type="match status" value="2"/>
</dbReference>
<evidence type="ECO:0000259" key="8">
    <source>
        <dbReference type="PROSITE" id="PS50929"/>
    </source>
</evidence>
<dbReference type="InterPro" id="IPR039421">
    <property type="entry name" value="Type_1_exporter"/>
</dbReference>
<accession>C7ZNH6</accession>
<evidence type="ECO:0000259" key="7">
    <source>
        <dbReference type="PROSITE" id="PS50893"/>
    </source>
</evidence>
<evidence type="ECO:0000256" key="1">
    <source>
        <dbReference type="ARBA" id="ARBA00004141"/>
    </source>
</evidence>
<evidence type="ECO:0000256" key="6">
    <source>
        <dbReference type="SAM" id="Phobius"/>
    </source>
</evidence>
<proteinExistence type="predicted"/>
<dbReference type="PROSITE" id="PS00211">
    <property type="entry name" value="ABC_TRANSPORTER_1"/>
    <property type="match status" value="1"/>
</dbReference>
<dbReference type="SUPFAM" id="SSF52540">
    <property type="entry name" value="P-loop containing nucleoside triphosphate hydrolases"/>
    <property type="match status" value="2"/>
</dbReference>
<dbReference type="InParanoid" id="C7ZNH6"/>
<sequence length="793" mass="84942">MYNKNQHSSIRNGTAEQEAIEGHDPRVARIVELVRQAAASSNALAFIETLPHGLATNIGSAGSQLSGGQKQRVALARALVREPSLLILDEATAALDSNSESRIQDALAKLQNRVTMVSIAHRLATAKDAHKTVVVDKGQVVEEGPHAELVAKGGAYAKMVEFQNLETVDMPAIPEAYVSRDSSFFIHGELDGPGAKEIAADVSLSKTPGEETKTQTGSDETVEEGDKPKPPRWFTLKFTFNLVRPNLGYLVLGLSASVVIGGSCIAEAVIFGHTISSLSLCTGADNIRHRGHLYRLLFFIIALVEFSANVASGCAFGWAAEKILTRIRILSPRSLLSQTITRHNTDGRTPGTLISYIISDASALSNISGSTIGLLLAAAFNLVAGLVVSFVLAWKIAIVLAPCIPVLLASGLMKLRTQAKFAERHQKAFSQETSITVEAVDNIRIVSAFSLESQSNARHELALREPYQETLRSIAFGNIFLALAFSISNLSCSQILALAPDISKAGLTASSITELLTTSSADDELNPQSSGKNRRDYKLLLSEKPHDMEAADSRPEGTAPSVPISSGQGMKTQLQDVHFEYPSRPGQPVLCGVNLNIQAGQFCALAGSSGSGKSTIFAMLERFYRPDRGAVLMDGTDITRQLGTEFRDDIALVPQENVLFGDGSGNSLLGLLNSVLPVSVSTELPCISQEEMVMVAIAQTSASPGTKTREIQGLGKEDLCSALHARCRLGRIIAQAGACHLPPTSRAAISRFALGRSTSPRGRILRVFTAPQKLEKLRLLACPKINQPYGSYE</sequence>
<feature type="transmembrane region" description="Helical" evidence="6">
    <location>
        <begin position="372"/>
        <end position="390"/>
    </location>
</feature>
<evidence type="ECO:0000256" key="3">
    <source>
        <dbReference type="ARBA" id="ARBA00022989"/>
    </source>
</evidence>
<dbReference type="GO" id="GO:0005524">
    <property type="term" value="F:ATP binding"/>
    <property type="evidence" value="ECO:0007669"/>
    <property type="project" value="InterPro"/>
</dbReference>
<dbReference type="GO" id="GO:0015421">
    <property type="term" value="F:ABC-type oligopeptide transporter activity"/>
    <property type="evidence" value="ECO:0007669"/>
    <property type="project" value="TreeGrafter"/>
</dbReference>
<dbReference type="InterPro" id="IPR036640">
    <property type="entry name" value="ABC1_TM_sf"/>
</dbReference>
<dbReference type="PROSITE" id="PS50929">
    <property type="entry name" value="ABC_TM1F"/>
    <property type="match status" value="1"/>
</dbReference>
<keyword evidence="2 6" id="KW-0812">Transmembrane</keyword>
<keyword evidence="3 6" id="KW-1133">Transmembrane helix</keyword>
<feature type="domain" description="ABC transmembrane type-1" evidence="8">
    <location>
        <begin position="251"/>
        <end position="499"/>
    </location>
</feature>
<feature type="region of interest" description="Disordered" evidence="5">
    <location>
        <begin position="547"/>
        <end position="568"/>
    </location>
</feature>
<evidence type="ECO:0000313" key="9">
    <source>
        <dbReference type="EMBL" id="EEU34435.1"/>
    </source>
</evidence>
<dbReference type="InterPro" id="IPR017871">
    <property type="entry name" value="ABC_transporter-like_CS"/>
</dbReference>
<dbReference type="OrthoDB" id="6500128at2759"/>
<dbReference type="InterPro" id="IPR003439">
    <property type="entry name" value="ABC_transporter-like_ATP-bd"/>
</dbReference>
<dbReference type="Gene3D" id="1.20.1560.10">
    <property type="entry name" value="ABC transporter type 1, transmembrane domain"/>
    <property type="match status" value="1"/>
</dbReference>
<dbReference type="RefSeq" id="XP_003040148.1">
    <property type="nucleotide sequence ID" value="XM_003040102.1"/>
</dbReference>
<comment type="subcellular location">
    <subcellularLocation>
        <location evidence="1">Membrane</location>
        <topology evidence="1">Multi-pass membrane protein</topology>
    </subcellularLocation>
</comment>
<feature type="domain" description="ABC transporter" evidence="7">
    <location>
        <begin position="1"/>
        <end position="162"/>
    </location>
</feature>
<dbReference type="HOGENOM" id="CLU_354144_0_0_1"/>
<dbReference type="KEGG" id="nhe:NECHADRAFT_87044"/>
<evidence type="ECO:0000313" key="10">
    <source>
        <dbReference type="Proteomes" id="UP000005206"/>
    </source>
</evidence>
<dbReference type="VEuPathDB" id="FungiDB:NECHADRAFT_87044"/>
<dbReference type="Pfam" id="PF00664">
    <property type="entry name" value="ABC_membrane"/>
    <property type="match status" value="1"/>
</dbReference>
<dbReference type="GO" id="GO:0016020">
    <property type="term" value="C:membrane"/>
    <property type="evidence" value="ECO:0007669"/>
    <property type="project" value="UniProtKB-SubCell"/>
</dbReference>
<feature type="transmembrane region" description="Helical" evidence="6">
    <location>
        <begin position="247"/>
        <end position="273"/>
    </location>
</feature>
<dbReference type="SUPFAM" id="SSF90123">
    <property type="entry name" value="ABC transporter transmembrane region"/>
    <property type="match status" value="1"/>
</dbReference>
<name>C7ZNH6_FUSV7</name>
<evidence type="ECO:0008006" key="11">
    <source>
        <dbReference type="Google" id="ProtNLM"/>
    </source>
</evidence>
<dbReference type="GO" id="GO:0016887">
    <property type="term" value="F:ATP hydrolysis activity"/>
    <property type="evidence" value="ECO:0007669"/>
    <property type="project" value="InterPro"/>
</dbReference>
<dbReference type="InterPro" id="IPR027417">
    <property type="entry name" value="P-loop_NTPase"/>
</dbReference>
<feature type="domain" description="ABC transporter" evidence="7">
    <location>
        <begin position="572"/>
        <end position="786"/>
    </location>
</feature>
<gene>
    <name evidence="9" type="ORF">NECHADRAFT_87044</name>
</gene>
<feature type="compositionally biased region" description="Polar residues" evidence="5">
    <location>
        <begin position="1"/>
        <end position="15"/>
    </location>
</feature>
<organism evidence="9 10">
    <name type="scientific">Fusarium vanettenii (strain ATCC MYA-4622 / CBS 123669 / FGSC 9596 / NRRL 45880 / 77-13-4)</name>
    <name type="common">Fusarium solani subsp. pisi</name>
    <dbReference type="NCBI Taxonomy" id="660122"/>
    <lineage>
        <taxon>Eukaryota</taxon>
        <taxon>Fungi</taxon>
        <taxon>Dikarya</taxon>
        <taxon>Ascomycota</taxon>
        <taxon>Pezizomycotina</taxon>
        <taxon>Sordariomycetes</taxon>
        <taxon>Hypocreomycetidae</taxon>
        <taxon>Hypocreales</taxon>
        <taxon>Nectriaceae</taxon>
        <taxon>Fusarium</taxon>
        <taxon>Fusarium solani species complex</taxon>
        <taxon>Fusarium vanettenii</taxon>
    </lineage>
</organism>
<dbReference type="AlphaFoldDB" id="C7ZNH6"/>
<keyword evidence="10" id="KW-1185">Reference proteome</keyword>
<evidence type="ECO:0000256" key="4">
    <source>
        <dbReference type="ARBA" id="ARBA00023136"/>
    </source>
</evidence>
<feature type="transmembrane region" description="Helical" evidence="6">
    <location>
        <begin position="293"/>
        <end position="320"/>
    </location>
</feature>
<dbReference type="eggNOG" id="KOG0055">
    <property type="taxonomic scope" value="Eukaryota"/>
</dbReference>
<feature type="region of interest" description="Disordered" evidence="5">
    <location>
        <begin position="204"/>
        <end position="227"/>
    </location>
</feature>
<dbReference type="PROSITE" id="PS50893">
    <property type="entry name" value="ABC_TRANSPORTER_2"/>
    <property type="match status" value="2"/>
</dbReference>
<dbReference type="CDD" id="cd18578">
    <property type="entry name" value="ABC_6TM_Pgp_ABCB1_D2_like"/>
    <property type="match status" value="1"/>
</dbReference>
<protein>
    <recommendedName>
        <fullName evidence="11">ABC transporter</fullName>
    </recommendedName>
</protein>
<dbReference type="Gene3D" id="3.40.50.300">
    <property type="entry name" value="P-loop containing nucleotide triphosphate hydrolases"/>
    <property type="match status" value="2"/>
</dbReference>
<evidence type="ECO:0000256" key="2">
    <source>
        <dbReference type="ARBA" id="ARBA00022692"/>
    </source>
</evidence>
<dbReference type="PANTHER" id="PTHR43394">
    <property type="entry name" value="ATP-DEPENDENT PERMEASE MDL1, MITOCHONDRIAL"/>
    <property type="match status" value="1"/>
</dbReference>
<evidence type="ECO:0000256" key="5">
    <source>
        <dbReference type="SAM" id="MobiDB-lite"/>
    </source>
</evidence>
<dbReference type="Proteomes" id="UP000005206">
    <property type="component" value="Chromosome 11"/>
</dbReference>
<keyword evidence="4 6" id="KW-0472">Membrane</keyword>